<sequence length="137" mass="15324">MSKIFLNKPWVGDVSQYTVAQLKDIVRDLYKSQGNKIYLTDISKATRVTIIHILEGKEGVDEKDGGVGMGFNRSPVTSPRFNQPINEVKAPIIQTTSQFPPAPTFYMSPLAQPPQEAPITYDFAQQAPRLRRQLSST</sequence>
<protein>
    <submittedName>
        <fullName evidence="2">Uncharacterized protein</fullName>
    </submittedName>
</protein>
<reference evidence="2" key="1">
    <citation type="submission" date="2018-10" db="EMBL/GenBank/DDBJ databases">
        <title>Hidden diversity of soil giant viruses.</title>
        <authorList>
            <person name="Schulz F."/>
            <person name="Alteio L."/>
            <person name="Goudeau D."/>
            <person name="Ryan E.M."/>
            <person name="Malmstrom R.R."/>
            <person name="Blanchard J."/>
            <person name="Woyke T."/>
        </authorList>
    </citation>
    <scope>NUCLEOTIDE SEQUENCE</scope>
    <source>
        <strain evidence="2">SMV1</strain>
    </source>
</reference>
<name>A0A3G5AGX3_9VIRU</name>
<gene>
    <name evidence="2" type="ORF">Solumvirus6_15</name>
</gene>
<accession>A0A3G5AGX3</accession>
<evidence type="ECO:0000313" key="2">
    <source>
        <dbReference type="EMBL" id="AYV86380.1"/>
    </source>
</evidence>
<dbReference type="EMBL" id="MK072503">
    <property type="protein sequence ID" value="AYV86380.1"/>
    <property type="molecule type" value="Genomic_DNA"/>
</dbReference>
<feature type="compositionally biased region" description="Polar residues" evidence="1">
    <location>
        <begin position="74"/>
        <end position="85"/>
    </location>
</feature>
<feature type="region of interest" description="Disordered" evidence="1">
    <location>
        <begin position="62"/>
        <end position="85"/>
    </location>
</feature>
<organism evidence="2">
    <name type="scientific">Solumvirus sp</name>
    <dbReference type="NCBI Taxonomy" id="2487773"/>
    <lineage>
        <taxon>Viruses</taxon>
        <taxon>Pithoviruses</taxon>
    </lineage>
</organism>
<evidence type="ECO:0000256" key="1">
    <source>
        <dbReference type="SAM" id="MobiDB-lite"/>
    </source>
</evidence>
<proteinExistence type="predicted"/>